<comment type="similarity">
    <text evidence="1">Belongs to the multicopper oxidase family.</text>
</comment>
<dbReference type="Pfam" id="PF07731">
    <property type="entry name" value="Cu-oxidase_2"/>
    <property type="match status" value="1"/>
</dbReference>
<evidence type="ECO:0000313" key="9">
    <source>
        <dbReference type="Proteomes" id="UP000799536"/>
    </source>
</evidence>
<protein>
    <recommendedName>
        <fullName evidence="10">Multicopper oxidase</fullName>
    </recommendedName>
</protein>
<evidence type="ECO:0000256" key="1">
    <source>
        <dbReference type="ARBA" id="ARBA00010609"/>
    </source>
</evidence>
<dbReference type="InterPro" id="IPR045087">
    <property type="entry name" value="Cu-oxidase_fam"/>
</dbReference>
<dbReference type="SUPFAM" id="SSF49503">
    <property type="entry name" value="Cupredoxins"/>
    <property type="match status" value="3"/>
</dbReference>
<dbReference type="InterPro" id="IPR033138">
    <property type="entry name" value="Cu_oxidase_CS"/>
</dbReference>
<gene>
    <name evidence="8" type="ORF">GQ43DRAFT_471972</name>
</gene>
<dbReference type="GO" id="GO:0016491">
    <property type="term" value="F:oxidoreductase activity"/>
    <property type="evidence" value="ECO:0007669"/>
    <property type="project" value="UniProtKB-KW"/>
</dbReference>
<evidence type="ECO:0000259" key="7">
    <source>
        <dbReference type="Pfam" id="PF07732"/>
    </source>
</evidence>
<dbReference type="PANTHER" id="PTHR11709">
    <property type="entry name" value="MULTI-COPPER OXIDASE"/>
    <property type="match status" value="1"/>
</dbReference>
<dbReference type="FunFam" id="2.60.40.420:FF:000021">
    <property type="entry name" value="Extracellular dihydrogeodin oxidase/laccase"/>
    <property type="match status" value="1"/>
</dbReference>
<dbReference type="Gene3D" id="2.60.40.420">
    <property type="entry name" value="Cupredoxins - blue copper proteins"/>
    <property type="match status" value="3"/>
</dbReference>
<feature type="domain" description="Plastocyanin-like" evidence="5">
    <location>
        <begin position="252"/>
        <end position="412"/>
    </location>
</feature>
<feature type="domain" description="Plastocyanin-like" evidence="7">
    <location>
        <begin position="129"/>
        <end position="242"/>
    </location>
</feature>
<dbReference type="InterPro" id="IPR011706">
    <property type="entry name" value="Cu-oxidase_C"/>
</dbReference>
<dbReference type="EMBL" id="ML993985">
    <property type="protein sequence ID" value="KAF2201219.1"/>
    <property type="molecule type" value="Genomic_DNA"/>
</dbReference>
<evidence type="ECO:0000259" key="5">
    <source>
        <dbReference type="Pfam" id="PF00394"/>
    </source>
</evidence>
<proteinExistence type="inferred from homology"/>
<evidence type="ECO:0000256" key="4">
    <source>
        <dbReference type="ARBA" id="ARBA00023008"/>
    </source>
</evidence>
<evidence type="ECO:0000256" key="3">
    <source>
        <dbReference type="ARBA" id="ARBA00023002"/>
    </source>
</evidence>
<dbReference type="PANTHER" id="PTHR11709:SF71">
    <property type="entry name" value="OXIDOREDUCTASE TPCJ"/>
    <property type="match status" value="1"/>
</dbReference>
<feature type="domain" description="Plastocyanin-like" evidence="6">
    <location>
        <begin position="509"/>
        <end position="622"/>
    </location>
</feature>
<dbReference type="Pfam" id="PF07732">
    <property type="entry name" value="Cu-oxidase_3"/>
    <property type="match status" value="1"/>
</dbReference>
<dbReference type="FunFam" id="2.60.40.420:FF:000045">
    <property type="entry name" value="Laccase 2"/>
    <property type="match status" value="1"/>
</dbReference>
<dbReference type="InterPro" id="IPR001117">
    <property type="entry name" value="Cu-oxidase_2nd"/>
</dbReference>
<dbReference type="InterPro" id="IPR002355">
    <property type="entry name" value="Cu_oxidase_Cu_BS"/>
</dbReference>
<keyword evidence="4" id="KW-0186">Copper</keyword>
<dbReference type="Pfam" id="PF00394">
    <property type="entry name" value="Cu-oxidase"/>
    <property type="match status" value="1"/>
</dbReference>
<dbReference type="InterPro" id="IPR011707">
    <property type="entry name" value="Cu-oxidase-like_N"/>
</dbReference>
<keyword evidence="2" id="KW-0479">Metal-binding</keyword>
<dbReference type="InterPro" id="IPR008972">
    <property type="entry name" value="Cupredoxin"/>
</dbReference>
<evidence type="ECO:0000256" key="2">
    <source>
        <dbReference type="ARBA" id="ARBA00022723"/>
    </source>
</evidence>
<dbReference type="PROSITE" id="PS00080">
    <property type="entry name" value="MULTICOPPER_OXIDASE2"/>
    <property type="match status" value="1"/>
</dbReference>
<dbReference type="AlphaFoldDB" id="A0A9P4MPY6"/>
<reference evidence="8" key="1">
    <citation type="journal article" date="2020" name="Stud. Mycol.">
        <title>101 Dothideomycetes genomes: a test case for predicting lifestyles and emergence of pathogens.</title>
        <authorList>
            <person name="Haridas S."/>
            <person name="Albert R."/>
            <person name="Binder M."/>
            <person name="Bloem J."/>
            <person name="Labutti K."/>
            <person name="Salamov A."/>
            <person name="Andreopoulos B."/>
            <person name="Baker S."/>
            <person name="Barry K."/>
            <person name="Bills G."/>
            <person name="Bluhm B."/>
            <person name="Cannon C."/>
            <person name="Castanera R."/>
            <person name="Culley D."/>
            <person name="Daum C."/>
            <person name="Ezra D."/>
            <person name="Gonzalez J."/>
            <person name="Henrissat B."/>
            <person name="Kuo A."/>
            <person name="Liang C."/>
            <person name="Lipzen A."/>
            <person name="Lutzoni F."/>
            <person name="Magnuson J."/>
            <person name="Mondo S."/>
            <person name="Nolan M."/>
            <person name="Ohm R."/>
            <person name="Pangilinan J."/>
            <person name="Park H.-J."/>
            <person name="Ramirez L."/>
            <person name="Alfaro M."/>
            <person name="Sun H."/>
            <person name="Tritt A."/>
            <person name="Yoshinaga Y."/>
            <person name="Zwiers L.-H."/>
            <person name="Turgeon B."/>
            <person name="Goodwin S."/>
            <person name="Spatafora J."/>
            <person name="Crous P."/>
            <person name="Grigoriev I."/>
        </authorList>
    </citation>
    <scope>NUCLEOTIDE SEQUENCE</scope>
    <source>
        <strain evidence="8">ATCC 74209</strain>
    </source>
</reference>
<organism evidence="8 9">
    <name type="scientific">Delitschia confertaspora ATCC 74209</name>
    <dbReference type="NCBI Taxonomy" id="1513339"/>
    <lineage>
        <taxon>Eukaryota</taxon>
        <taxon>Fungi</taxon>
        <taxon>Dikarya</taxon>
        <taxon>Ascomycota</taxon>
        <taxon>Pezizomycotina</taxon>
        <taxon>Dothideomycetes</taxon>
        <taxon>Pleosporomycetidae</taxon>
        <taxon>Pleosporales</taxon>
        <taxon>Delitschiaceae</taxon>
        <taxon>Delitschia</taxon>
    </lineage>
</organism>
<dbReference type="PROSITE" id="PS00079">
    <property type="entry name" value="MULTICOPPER_OXIDASE1"/>
    <property type="match status" value="1"/>
</dbReference>
<accession>A0A9P4MPY6</accession>
<dbReference type="CDD" id="cd13901">
    <property type="entry name" value="CuRO_3_MaLCC_like"/>
    <property type="match status" value="1"/>
</dbReference>
<dbReference type="OrthoDB" id="2121828at2759"/>
<dbReference type="GO" id="GO:0005507">
    <property type="term" value="F:copper ion binding"/>
    <property type="evidence" value="ECO:0007669"/>
    <property type="project" value="InterPro"/>
</dbReference>
<dbReference type="CDD" id="cd13880">
    <property type="entry name" value="CuRO_2_MaLCC_like"/>
    <property type="match status" value="1"/>
</dbReference>
<name>A0A9P4MPY6_9PLEO</name>
<keyword evidence="3" id="KW-0560">Oxidoreductase</keyword>
<keyword evidence="9" id="KW-1185">Reference proteome</keyword>
<evidence type="ECO:0008006" key="10">
    <source>
        <dbReference type="Google" id="ProtNLM"/>
    </source>
</evidence>
<dbReference type="Proteomes" id="UP000799536">
    <property type="component" value="Unassembled WGS sequence"/>
</dbReference>
<evidence type="ECO:0000313" key="8">
    <source>
        <dbReference type="EMBL" id="KAF2201219.1"/>
    </source>
</evidence>
<evidence type="ECO:0000259" key="6">
    <source>
        <dbReference type="Pfam" id="PF07731"/>
    </source>
</evidence>
<comment type="caution">
    <text evidence="8">The sequence shown here is derived from an EMBL/GenBank/DDBJ whole genome shotgun (WGS) entry which is preliminary data.</text>
</comment>
<sequence length="669" mass="75577">MVGFDTFCAYLLYFFNLLTNTPFNQFTFNVQSSFQKVLPNPSSFADNHKPLVQNYPIFDPPNAPEDQSFTCEYPELPEYEPCFGNDDQGCWLRPKDKNSDLRVYNISTDYENFYPQGITRRYNLTITNESLWADGCENSESKVFNKQYPGPWIEACWGDDIEVTVTNLLPCNGTTVHWHGLRQLHNAENDGVNAVTQCPIAPGDSYTYKFKALQYGSSWYHSHYSLQYPDGLAGPLTIHGPASGAYDHAIDPILMTDWNHRSAFQDWSYSILSNRLPRMTSILLNGKGKFYPSSDDSCINPKPVKVYTRYFQKGVRYLLRLINTSVDTSFVFSIDGHSLTVIQSDFVPIKNYTNSSILIGIGQRYHVIVEASPTEPSLDGNYWIRTVPATGCQGFRTQYTVENSTTGIIRYDPLSTSDPTSKPNQFDIKCSDETYSSLEPILPWTVPEPVEISPELEVSLVSTDSPPYFPDNLARWKLHKAPMWLNFSAPTILNIAEDPSSWAAELSVNTTASSNNEWIEILISGADLPQINDTAAAFPTLAHPIHLHGHDFALLAQSEQPYNEATVVIKRDNPPRRDVALLPAGGYLIIAFKLDNPGIWLMHCHIAWHASSGLAMQILENVDRMKIHNRTGLETTCKNWNQWFNIGRLQHCLPTDPNDTYPFQDDSGI</sequence>
<dbReference type="CDD" id="cd13854">
    <property type="entry name" value="CuRO_1_MaLCC_like"/>
    <property type="match status" value="1"/>
</dbReference>